<dbReference type="PANTHER" id="PTHR33112">
    <property type="entry name" value="DOMAIN PROTEIN, PUTATIVE-RELATED"/>
    <property type="match status" value="1"/>
</dbReference>
<evidence type="ECO:0000256" key="1">
    <source>
        <dbReference type="SAM" id="MobiDB-lite"/>
    </source>
</evidence>
<sequence>MDREIQRTLFNIQKLPTGETMLGVEYGMRPVGAIRIITPQNQADTVWQEWQKFPYSSQGQLVDPKKYFTLSYVWGKTKMLLTMKANLQDCLKENSLINEKKYMLPQTIKDAMSIVRSLGEKYLWIDVICIVQDDLNTKHHDIRHMDIVYGKSFVTIAAMHGNDATARLPGNPSQYPASTGDRINRGLRG</sequence>
<accession>A0A179UTJ7</accession>
<feature type="region of interest" description="Disordered" evidence="1">
    <location>
        <begin position="165"/>
        <end position="189"/>
    </location>
</feature>
<organism evidence="3 4">
    <name type="scientific">Blastomyces gilchristii (strain SLH14081)</name>
    <name type="common">Blastomyces dermatitidis</name>
    <dbReference type="NCBI Taxonomy" id="559298"/>
    <lineage>
        <taxon>Eukaryota</taxon>
        <taxon>Fungi</taxon>
        <taxon>Dikarya</taxon>
        <taxon>Ascomycota</taxon>
        <taxon>Pezizomycotina</taxon>
        <taxon>Eurotiomycetes</taxon>
        <taxon>Eurotiomycetidae</taxon>
        <taxon>Onygenales</taxon>
        <taxon>Ajellomycetaceae</taxon>
        <taxon>Blastomyces</taxon>
    </lineage>
</organism>
<reference evidence="4" key="1">
    <citation type="journal article" date="2015" name="PLoS Genet.">
        <title>The dynamic genome and transcriptome of the human fungal pathogen Blastomyces and close relative Emmonsia.</title>
        <authorList>
            <person name="Munoz J.F."/>
            <person name="Gauthier G.M."/>
            <person name="Desjardins C.A."/>
            <person name="Gallo J.E."/>
            <person name="Holder J."/>
            <person name="Sullivan T.D."/>
            <person name="Marty A.J."/>
            <person name="Carmen J.C."/>
            <person name="Chen Z."/>
            <person name="Ding L."/>
            <person name="Gujja S."/>
            <person name="Magrini V."/>
            <person name="Misas E."/>
            <person name="Mitreva M."/>
            <person name="Priest M."/>
            <person name="Saif S."/>
            <person name="Whiston E.A."/>
            <person name="Young S."/>
            <person name="Zeng Q."/>
            <person name="Goldman W.E."/>
            <person name="Mardis E.R."/>
            <person name="Taylor J.W."/>
            <person name="McEwen J.G."/>
            <person name="Clay O.K."/>
            <person name="Klein B.S."/>
            <person name="Cuomo C.A."/>
        </authorList>
    </citation>
    <scope>NUCLEOTIDE SEQUENCE [LARGE SCALE GENOMIC DNA]</scope>
    <source>
        <strain evidence="4">SLH14081</strain>
    </source>
</reference>
<name>A0A179UTJ7_BLAGS</name>
<feature type="domain" description="Heterokaryon incompatibility" evidence="2">
    <location>
        <begin position="67"/>
        <end position="169"/>
    </location>
</feature>
<dbReference type="InterPro" id="IPR010730">
    <property type="entry name" value="HET"/>
</dbReference>
<gene>
    <name evidence="3" type="ORF">BDBG_06861</name>
</gene>
<dbReference type="EMBL" id="GG657463">
    <property type="protein sequence ID" value="OAT11354.1"/>
    <property type="molecule type" value="Genomic_DNA"/>
</dbReference>
<dbReference type="PANTHER" id="PTHR33112:SF12">
    <property type="entry name" value="HETEROKARYON INCOMPATIBILITY DOMAIN-CONTAINING PROTEIN"/>
    <property type="match status" value="1"/>
</dbReference>
<evidence type="ECO:0000313" key="3">
    <source>
        <dbReference type="EMBL" id="OAT11354.1"/>
    </source>
</evidence>
<dbReference type="RefSeq" id="XP_031579798.1">
    <property type="nucleotide sequence ID" value="XM_031722801.1"/>
</dbReference>
<dbReference type="OrthoDB" id="4179959at2759"/>
<keyword evidence="4" id="KW-1185">Reference proteome</keyword>
<dbReference type="KEGG" id="bgh:BDBG_06861"/>
<dbReference type="VEuPathDB" id="FungiDB:BDBG_06861"/>
<dbReference type="Pfam" id="PF06985">
    <property type="entry name" value="HET"/>
    <property type="match status" value="1"/>
</dbReference>
<dbReference type="GeneID" id="8502890"/>
<dbReference type="Proteomes" id="UP000002038">
    <property type="component" value="Unassembled WGS sequence"/>
</dbReference>
<evidence type="ECO:0000313" key="4">
    <source>
        <dbReference type="Proteomes" id="UP000002038"/>
    </source>
</evidence>
<dbReference type="AlphaFoldDB" id="A0A179UTJ7"/>
<protein>
    <recommendedName>
        <fullName evidence="2">Heterokaryon incompatibility domain-containing protein</fullName>
    </recommendedName>
</protein>
<proteinExistence type="predicted"/>
<evidence type="ECO:0000259" key="2">
    <source>
        <dbReference type="Pfam" id="PF06985"/>
    </source>
</evidence>